<dbReference type="PANTHER" id="PTHR40254:SF1">
    <property type="entry name" value="BLR0577 PROTEIN"/>
    <property type="match status" value="1"/>
</dbReference>
<comment type="caution">
    <text evidence="3">The sequence shown here is derived from an EMBL/GenBank/DDBJ whole genome shotgun (WGS) entry which is preliminary data.</text>
</comment>
<evidence type="ECO:0000259" key="2">
    <source>
        <dbReference type="Pfam" id="PF13454"/>
    </source>
</evidence>
<evidence type="ECO:0000313" key="3">
    <source>
        <dbReference type="EMBL" id="REK84304.1"/>
    </source>
</evidence>
<proteinExistence type="predicted"/>
<feature type="region of interest" description="Disordered" evidence="1">
    <location>
        <begin position="461"/>
        <end position="481"/>
    </location>
</feature>
<evidence type="ECO:0000313" key="4">
    <source>
        <dbReference type="Proteomes" id="UP000262477"/>
    </source>
</evidence>
<keyword evidence="4" id="KW-1185">Reference proteome</keyword>
<gene>
    <name evidence="3" type="ORF">DY245_43625</name>
</gene>
<dbReference type="SUPFAM" id="SSF51905">
    <property type="entry name" value="FAD/NAD(P)-binding domain"/>
    <property type="match status" value="2"/>
</dbReference>
<dbReference type="InterPro" id="IPR036188">
    <property type="entry name" value="FAD/NAD-bd_sf"/>
</dbReference>
<dbReference type="Gene3D" id="3.50.50.60">
    <property type="entry name" value="FAD/NAD(P)-binding domain"/>
    <property type="match status" value="1"/>
</dbReference>
<organism evidence="3 4">
    <name type="scientific">Streptomyces inhibens</name>
    <dbReference type="NCBI Taxonomy" id="2293571"/>
    <lineage>
        <taxon>Bacteria</taxon>
        <taxon>Bacillati</taxon>
        <taxon>Actinomycetota</taxon>
        <taxon>Actinomycetes</taxon>
        <taxon>Kitasatosporales</taxon>
        <taxon>Streptomycetaceae</taxon>
        <taxon>Streptomyces</taxon>
    </lineage>
</organism>
<accession>A0A371PP37</accession>
<dbReference type="Pfam" id="PF13454">
    <property type="entry name" value="NAD_binding_9"/>
    <property type="match status" value="1"/>
</dbReference>
<dbReference type="OrthoDB" id="101972at2"/>
<evidence type="ECO:0000256" key="1">
    <source>
        <dbReference type="SAM" id="MobiDB-lite"/>
    </source>
</evidence>
<dbReference type="RefSeq" id="WP_128512649.1">
    <property type="nucleotide sequence ID" value="NZ_QUAC01000486.1"/>
</dbReference>
<dbReference type="Proteomes" id="UP000262477">
    <property type="component" value="Unassembled WGS sequence"/>
</dbReference>
<dbReference type="EMBL" id="QUAC01000486">
    <property type="protein sequence ID" value="REK84304.1"/>
    <property type="molecule type" value="Genomic_DNA"/>
</dbReference>
<dbReference type="InterPro" id="IPR038732">
    <property type="entry name" value="HpyO/CreE_NAD-binding"/>
</dbReference>
<sequence>MPETPRRIAVVGAGASGTLTAAQLLRRAAALQADLEVWLVDPAPTTGDGVAYATTAAHHLLNVPAGRMSAYPDAPHHFVRWLARRAPGAHTGDDYVPRALYGEYLADVLATAVSGPGPGHLHRVHERVVGARRTDHGVTLTLGSGKALPADAAVLALGNPPPCNVWVPPALRHSPRYLPDPWTPGALERLPCDGDVLLVGTGLTMVDIALTLSRTGRAVQAISRHGLLPQPHAESPLSAAPPPSIDPGADIRRIRRALLSHISACRRTHGDWRVGIDSLRPVTTELWQHLSPADQAHFLHHDQSLWNTHRHRIPPASARALRDEIDAGRIQVASGEITDAIPTRDSVQIRLRDGRTLSVGAVVNCTGPQADVRRMDDPLVAGLLTTGLATPDPTGLGLHTTPSGRLNPADGTAPAALWTLGPLRRGALLESTAVPEIRVQAHALAATLLASESGLHMSLPHRSAFAPSGPPEHQLASGEPA</sequence>
<name>A0A371PP37_STRIH</name>
<dbReference type="PANTHER" id="PTHR40254">
    <property type="entry name" value="BLR0577 PROTEIN"/>
    <property type="match status" value="1"/>
</dbReference>
<dbReference type="InterPro" id="IPR052189">
    <property type="entry name" value="L-asp_N-monooxygenase_NS-form"/>
</dbReference>
<reference evidence="3 4" key="1">
    <citation type="submission" date="2018-08" db="EMBL/GenBank/DDBJ databases">
        <title>Streptomyces NEAU-D10 sp. nov., a novel Actinomycete isolated from soil.</title>
        <authorList>
            <person name="Jin L."/>
        </authorList>
    </citation>
    <scope>NUCLEOTIDE SEQUENCE [LARGE SCALE GENOMIC DNA]</scope>
    <source>
        <strain evidence="3 4">NEAU-D10</strain>
    </source>
</reference>
<dbReference type="AlphaFoldDB" id="A0A371PP37"/>
<feature type="domain" description="FAD-dependent urate hydroxylase HpyO/Asp monooxygenase CreE-like FAD/NAD(P)-binding" evidence="2">
    <location>
        <begin position="9"/>
        <end position="159"/>
    </location>
</feature>
<protein>
    <recommendedName>
        <fullName evidence="2">FAD-dependent urate hydroxylase HpyO/Asp monooxygenase CreE-like FAD/NAD(P)-binding domain-containing protein</fullName>
    </recommendedName>
</protein>